<dbReference type="InterPro" id="IPR018729">
    <property type="entry name" value="DUF2269_transmembrane"/>
</dbReference>
<sequence>MKLRRPARRAILVVHVTSSACWLGLTLGLLALAVTAITTGSDPMVEAACRAMKVFTDWLVIPLALLTLLSGLLLSLGTAWGLARHRWVYAKFWLTLATTAASIFALRPGVDTAVATVATGAPLPHPSDLVAGPIVSLTAYLFMTVISVLKPWGLTRRGRKQRLAARKAVDADRLSQTA</sequence>
<keyword evidence="1" id="KW-0812">Transmembrane</keyword>
<name>A0AAU1UCL9_9ACTN</name>
<evidence type="ECO:0000313" key="2">
    <source>
        <dbReference type="EMBL" id="WTS14209.1"/>
    </source>
</evidence>
<dbReference type="Pfam" id="PF10027">
    <property type="entry name" value="DUF2269"/>
    <property type="match status" value="1"/>
</dbReference>
<protein>
    <submittedName>
        <fullName evidence="2">DUF2269 domain-containing protein</fullName>
    </submittedName>
</protein>
<accession>A0AAU1UCL9</accession>
<feature type="transmembrane region" description="Helical" evidence="1">
    <location>
        <begin position="58"/>
        <end position="80"/>
    </location>
</feature>
<gene>
    <name evidence="2" type="ORF">OHU69_26030</name>
</gene>
<dbReference type="EMBL" id="CP108195">
    <property type="protein sequence ID" value="WTS14209.1"/>
    <property type="molecule type" value="Genomic_DNA"/>
</dbReference>
<proteinExistence type="predicted"/>
<dbReference type="AlphaFoldDB" id="A0AAU1UCL9"/>
<feature type="transmembrane region" description="Helical" evidence="1">
    <location>
        <begin position="12"/>
        <end position="38"/>
    </location>
</feature>
<dbReference type="PROSITE" id="PS51257">
    <property type="entry name" value="PROKAR_LIPOPROTEIN"/>
    <property type="match status" value="1"/>
</dbReference>
<keyword evidence="1" id="KW-0472">Membrane</keyword>
<evidence type="ECO:0000256" key="1">
    <source>
        <dbReference type="SAM" id="Phobius"/>
    </source>
</evidence>
<keyword evidence="1" id="KW-1133">Transmembrane helix</keyword>
<reference evidence="2" key="1">
    <citation type="submission" date="2022-10" db="EMBL/GenBank/DDBJ databases">
        <title>The complete genomes of actinobacterial strains from the NBC collection.</title>
        <authorList>
            <person name="Joergensen T.S."/>
            <person name="Alvarez Arevalo M."/>
            <person name="Sterndorff E.B."/>
            <person name="Faurdal D."/>
            <person name="Vuksanovic O."/>
            <person name="Mourched A.-S."/>
            <person name="Charusanti P."/>
            <person name="Shaw S."/>
            <person name="Blin K."/>
            <person name="Weber T."/>
        </authorList>
    </citation>
    <scope>NUCLEOTIDE SEQUENCE</scope>
    <source>
        <strain evidence="2">NBC_00119</strain>
    </source>
</reference>
<feature type="transmembrane region" description="Helical" evidence="1">
    <location>
        <begin position="92"/>
        <end position="110"/>
    </location>
</feature>
<organism evidence="2">
    <name type="scientific">Streptomyces sp. NBC_00119</name>
    <dbReference type="NCBI Taxonomy" id="2975659"/>
    <lineage>
        <taxon>Bacteria</taxon>
        <taxon>Bacillati</taxon>
        <taxon>Actinomycetota</taxon>
        <taxon>Actinomycetes</taxon>
        <taxon>Kitasatosporales</taxon>
        <taxon>Streptomycetaceae</taxon>
        <taxon>Streptomyces</taxon>
    </lineage>
</organism>
<feature type="transmembrane region" description="Helical" evidence="1">
    <location>
        <begin position="130"/>
        <end position="152"/>
    </location>
</feature>